<dbReference type="SUPFAM" id="SSF52172">
    <property type="entry name" value="CheY-like"/>
    <property type="match status" value="1"/>
</dbReference>
<proteinExistence type="predicted"/>
<dbReference type="PROSITE" id="PS50110">
    <property type="entry name" value="RESPONSE_REGULATORY"/>
    <property type="match status" value="1"/>
</dbReference>
<gene>
    <name evidence="3" type="ORF">NDI89_19010</name>
</gene>
<protein>
    <submittedName>
        <fullName evidence="3">Response regulator</fullName>
    </submittedName>
</protein>
<dbReference type="GO" id="GO:0000160">
    <property type="term" value="P:phosphorelay signal transduction system"/>
    <property type="evidence" value="ECO:0007669"/>
    <property type="project" value="InterPro"/>
</dbReference>
<name>A0A9Q4L692_9EURY</name>
<dbReference type="Pfam" id="PF00072">
    <property type="entry name" value="Response_reg"/>
    <property type="match status" value="1"/>
</dbReference>
<dbReference type="PANTHER" id="PTHR44520">
    <property type="entry name" value="RESPONSE REGULATOR RCP1-RELATED"/>
    <property type="match status" value="1"/>
</dbReference>
<comment type="caution">
    <text evidence="3">The sequence shown here is derived from an EMBL/GenBank/DDBJ whole genome shotgun (WGS) entry which is preliminary data.</text>
</comment>
<dbReference type="PANTHER" id="PTHR44520:SF2">
    <property type="entry name" value="RESPONSE REGULATOR RCP1"/>
    <property type="match status" value="1"/>
</dbReference>
<dbReference type="InterPro" id="IPR052893">
    <property type="entry name" value="TCS_response_regulator"/>
</dbReference>
<dbReference type="InterPro" id="IPR001789">
    <property type="entry name" value="Sig_transdc_resp-reg_receiver"/>
</dbReference>
<dbReference type="CDD" id="cd17557">
    <property type="entry name" value="REC_Rcp-like"/>
    <property type="match status" value="1"/>
</dbReference>
<dbReference type="Gene3D" id="3.40.50.2300">
    <property type="match status" value="1"/>
</dbReference>
<accession>A0A9Q4L692</accession>
<feature type="domain" description="Response regulatory" evidence="2">
    <location>
        <begin position="13"/>
        <end position="138"/>
    </location>
</feature>
<comment type="caution">
    <text evidence="1">Lacks conserved residue(s) required for the propagation of feature annotation.</text>
</comment>
<dbReference type="InterPro" id="IPR011006">
    <property type="entry name" value="CheY-like_superfamily"/>
</dbReference>
<evidence type="ECO:0000259" key="2">
    <source>
        <dbReference type="PROSITE" id="PS50110"/>
    </source>
</evidence>
<keyword evidence="4" id="KW-1185">Reference proteome</keyword>
<evidence type="ECO:0000313" key="3">
    <source>
        <dbReference type="EMBL" id="MDF9747673.1"/>
    </source>
</evidence>
<dbReference type="EMBL" id="JAMQOT010000008">
    <property type="protein sequence ID" value="MDF9747673.1"/>
    <property type="molecule type" value="Genomic_DNA"/>
</dbReference>
<reference evidence="3" key="1">
    <citation type="submission" date="2022-06" db="EMBL/GenBank/DDBJ databases">
        <title>Natrinema sp. a new haloarchaeum isolate from saline soil.</title>
        <authorList>
            <person name="Strakova D."/>
            <person name="Galisteo C."/>
            <person name="Sanchez-Porro C."/>
            <person name="Ventosa A."/>
        </authorList>
    </citation>
    <scope>NUCLEOTIDE SEQUENCE</scope>
    <source>
        <strain evidence="3">S1CR25-10</strain>
    </source>
</reference>
<dbReference type="AlphaFoldDB" id="A0A9Q4L692"/>
<dbReference type="RefSeq" id="WP_277523871.1">
    <property type="nucleotide sequence ID" value="NZ_JAMQOT010000008.1"/>
</dbReference>
<evidence type="ECO:0000256" key="1">
    <source>
        <dbReference type="PROSITE-ProRule" id="PRU00169"/>
    </source>
</evidence>
<evidence type="ECO:0000313" key="4">
    <source>
        <dbReference type="Proteomes" id="UP001154061"/>
    </source>
</evidence>
<organism evidence="3 4">
    <name type="scientific">Natrinema salsiterrestre</name>
    <dbReference type="NCBI Taxonomy" id="2950540"/>
    <lineage>
        <taxon>Archaea</taxon>
        <taxon>Methanobacteriati</taxon>
        <taxon>Methanobacteriota</taxon>
        <taxon>Stenosarchaea group</taxon>
        <taxon>Halobacteria</taxon>
        <taxon>Halobacteriales</taxon>
        <taxon>Natrialbaceae</taxon>
        <taxon>Natrinema</taxon>
    </lineage>
</organism>
<dbReference type="SMART" id="SM00448">
    <property type="entry name" value="REC"/>
    <property type="match status" value="1"/>
</dbReference>
<dbReference type="Proteomes" id="UP001154061">
    <property type="component" value="Unassembled WGS sequence"/>
</dbReference>
<sequence>MSTDEEQPDEPIDILLVEPNPGDSRLFEENFRDGKLVNTVDIVPDGEEALDFVHQRNEYADRECPDIVLLEPQLPGKSGIEVLSELKNDPGLSDIPVIVLTSSDAGEKIVQSHGIEADSYMQKPLEPGDFVDFVRSIEEFWVAIVQRSAEQPATDSNRN</sequence>